<evidence type="ECO:0000256" key="2">
    <source>
        <dbReference type="SAM" id="MobiDB-lite"/>
    </source>
</evidence>
<organism evidence="4 5">
    <name type="scientific">Desulfomicrobium orale DSM 12838</name>
    <dbReference type="NCBI Taxonomy" id="888061"/>
    <lineage>
        <taxon>Bacteria</taxon>
        <taxon>Pseudomonadati</taxon>
        <taxon>Thermodesulfobacteriota</taxon>
        <taxon>Desulfovibrionia</taxon>
        <taxon>Desulfovibrionales</taxon>
        <taxon>Desulfomicrobiaceae</taxon>
        <taxon>Desulfomicrobium</taxon>
    </lineage>
</organism>
<proteinExistence type="predicted"/>
<feature type="region of interest" description="Disordered" evidence="2">
    <location>
        <begin position="70"/>
        <end position="89"/>
    </location>
</feature>
<dbReference type="Proteomes" id="UP000063964">
    <property type="component" value="Chromosome"/>
</dbReference>
<dbReference type="KEGG" id="doa:AXF15_01540"/>
<evidence type="ECO:0000313" key="5">
    <source>
        <dbReference type="Proteomes" id="UP000063964"/>
    </source>
</evidence>
<keyword evidence="5" id="KW-1185">Reference proteome</keyword>
<feature type="domain" description="RRM" evidence="3">
    <location>
        <begin position="3"/>
        <end position="79"/>
    </location>
</feature>
<dbReference type="InterPro" id="IPR000504">
    <property type="entry name" value="RRM_dom"/>
</dbReference>
<name>A0A0X8JNE9_9BACT</name>
<dbReference type="EMBL" id="CP014230">
    <property type="protein sequence ID" value="AMD91929.1"/>
    <property type="molecule type" value="Genomic_DNA"/>
</dbReference>
<dbReference type="InterPro" id="IPR035979">
    <property type="entry name" value="RBD_domain_sf"/>
</dbReference>
<dbReference type="InterPro" id="IPR048289">
    <property type="entry name" value="RRM2_NsCP33-like"/>
</dbReference>
<dbReference type="PROSITE" id="PS50102">
    <property type="entry name" value="RRM"/>
    <property type="match status" value="1"/>
</dbReference>
<dbReference type="GO" id="GO:0003723">
    <property type="term" value="F:RNA binding"/>
    <property type="evidence" value="ECO:0007669"/>
    <property type="project" value="UniProtKB-KW"/>
</dbReference>
<dbReference type="Gene3D" id="3.30.70.330">
    <property type="match status" value="1"/>
</dbReference>
<sequence length="89" mass="9895">MAKNIYVGNLPWSATEQDVETLFATYGRVTSVKLISDRETGRARGFGFVEMESGADEAIAALDGSEYGGRSLKVNEARPRPERDRSPRW</sequence>
<feature type="compositionally biased region" description="Basic and acidic residues" evidence="2">
    <location>
        <begin position="73"/>
        <end position="89"/>
    </location>
</feature>
<dbReference type="STRING" id="888061.AXF15_01540"/>
<evidence type="ECO:0000256" key="1">
    <source>
        <dbReference type="ARBA" id="ARBA00022884"/>
    </source>
</evidence>
<dbReference type="CDD" id="cd21608">
    <property type="entry name" value="RRM2_NsCP33_like"/>
    <property type="match status" value="1"/>
</dbReference>
<dbReference type="InterPro" id="IPR052462">
    <property type="entry name" value="SLIRP/GR-RBP-like"/>
</dbReference>
<protein>
    <submittedName>
        <fullName evidence="4">RNA-binding protein</fullName>
    </submittedName>
</protein>
<dbReference type="PANTHER" id="PTHR48027">
    <property type="entry name" value="HETEROGENEOUS NUCLEAR RIBONUCLEOPROTEIN 87F-RELATED"/>
    <property type="match status" value="1"/>
</dbReference>
<dbReference type="InterPro" id="IPR012677">
    <property type="entry name" value="Nucleotide-bd_a/b_plait_sf"/>
</dbReference>
<dbReference type="SUPFAM" id="SSF54928">
    <property type="entry name" value="RNA-binding domain, RBD"/>
    <property type="match status" value="1"/>
</dbReference>
<reference evidence="5" key="1">
    <citation type="submission" date="2016-02" db="EMBL/GenBank/DDBJ databases">
        <authorList>
            <person name="Holder M.E."/>
            <person name="Ajami N.J."/>
            <person name="Petrosino J.F."/>
        </authorList>
    </citation>
    <scope>NUCLEOTIDE SEQUENCE [LARGE SCALE GENOMIC DNA]</scope>
    <source>
        <strain evidence="5">DSM 12838</strain>
    </source>
</reference>
<dbReference type="OrthoDB" id="9798855at2"/>
<evidence type="ECO:0000259" key="3">
    <source>
        <dbReference type="PROSITE" id="PS50102"/>
    </source>
</evidence>
<evidence type="ECO:0000313" key="4">
    <source>
        <dbReference type="EMBL" id="AMD91929.1"/>
    </source>
</evidence>
<dbReference type="Pfam" id="PF00076">
    <property type="entry name" value="RRM_1"/>
    <property type="match status" value="1"/>
</dbReference>
<dbReference type="AlphaFoldDB" id="A0A0X8JNE9"/>
<dbReference type="SMART" id="SM00360">
    <property type="entry name" value="RRM"/>
    <property type="match status" value="1"/>
</dbReference>
<gene>
    <name evidence="4" type="ORF">AXF15_01540</name>
</gene>
<accession>A0A0X8JNE9</accession>
<dbReference type="RefSeq" id="WP_066602380.1">
    <property type="nucleotide sequence ID" value="NZ_CP014230.1"/>
</dbReference>
<keyword evidence="1" id="KW-0694">RNA-binding</keyword>